<dbReference type="Proteomes" id="UP000694308">
    <property type="component" value="Unassembled WGS sequence"/>
</dbReference>
<name>A0A949U167_9CLOT</name>
<comment type="caution">
    <text evidence="3">The sequence shown here is derived from an EMBL/GenBank/DDBJ whole genome shotgun (WGS) entry which is preliminary data.</text>
</comment>
<evidence type="ECO:0000256" key="1">
    <source>
        <dbReference type="ARBA" id="ARBA00003238"/>
    </source>
</evidence>
<keyword evidence="2" id="KW-0446">Lipid-binding</keyword>
<protein>
    <submittedName>
        <fullName evidence="3">DegV family protein</fullName>
    </submittedName>
</protein>
<dbReference type="RefSeq" id="WP_218321460.1">
    <property type="nucleotide sequence ID" value="NZ_JAEEGC010000076.1"/>
</dbReference>
<gene>
    <name evidence="3" type="ORF">I6U48_15970</name>
</gene>
<comment type="function">
    <text evidence="1">May bind long-chain fatty acids, such as palmitate, and may play a role in lipid transport or fatty acid metabolism.</text>
</comment>
<dbReference type="GO" id="GO:0008289">
    <property type="term" value="F:lipid binding"/>
    <property type="evidence" value="ECO:0007669"/>
    <property type="project" value="UniProtKB-KW"/>
</dbReference>
<dbReference type="NCBIfam" id="TIGR00762">
    <property type="entry name" value="DegV"/>
    <property type="match status" value="1"/>
</dbReference>
<evidence type="ECO:0000313" key="3">
    <source>
        <dbReference type="EMBL" id="MBV7274394.1"/>
    </source>
</evidence>
<keyword evidence="4" id="KW-1185">Reference proteome</keyword>
<dbReference type="Pfam" id="PF02645">
    <property type="entry name" value="DegV"/>
    <property type="match status" value="1"/>
</dbReference>
<organism evidence="3 4">
    <name type="scientific">Clostridium thailandense</name>
    <dbReference type="NCBI Taxonomy" id="2794346"/>
    <lineage>
        <taxon>Bacteria</taxon>
        <taxon>Bacillati</taxon>
        <taxon>Bacillota</taxon>
        <taxon>Clostridia</taxon>
        <taxon>Eubacteriales</taxon>
        <taxon>Clostridiaceae</taxon>
        <taxon>Clostridium</taxon>
    </lineage>
</organism>
<proteinExistence type="predicted"/>
<dbReference type="PANTHER" id="PTHR33434">
    <property type="entry name" value="DEGV DOMAIN-CONTAINING PROTEIN DR_1986-RELATED"/>
    <property type="match status" value="1"/>
</dbReference>
<dbReference type="EMBL" id="JAEEGC010000076">
    <property type="protein sequence ID" value="MBV7274394.1"/>
    <property type="molecule type" value="Genomic_DNA"/>
</dbReference>
<accession>A0A949U167</accession>
<evidence type="ECO:0000313" key="4">
    <source>
        <dbReference type="Proteomes" id="UP000694308"/>
    </source>
</evidence>
<dbReference type="InterPro" id="IPR003797">
    <property type="entry name" value="DegV"/>
</dbReference>
<dbReference type="AlphaFoldDB" id="A0A949U167"/>
<evidence type="ECO:0000256" key="2">
    <source>
        <dbReference type="ARBA" id="ARBA00023121"/>
    </source>
</evidence>
<dbReference type="PROSITE" id="PS51482">
    <property type="entry name" value="DEGV"/>
    <property type="match status" value="1"/>
</dbReference>
<dbReference type="PANTHER" id="PTHR33434:SF3">
    <property type="entry name" value="DEGV DOMAIN-CONTAINING PROTEIN YITS"/>
    <property type="match status" value="1"/>
</dbReference>
<reference evidence="3" key="1">
    <citation type="submission" date="2020-12" db="EMBL/GenBank/DDBJ databases">
        <title>Clostridium thailandense sp. nov., a novel acetogenic bacterium isolated from peat land soil in Thailand.</title>
        <authorList>
            <person name="Chaikitkaew S."/>
            <person name="Birkeland N.K."/>
        </authorList>
    </citation>
    <scope>NUCLEOTIDE SEQUENCE</scope>
    <source>
        <strain evidence="3">PL3</strain>
    </source>
</reference>
<dbReference type="InterPro" id="IPR050270">
    <property type="entry name" value="DegV_domain_contain"/>
</dbReference>
<sequence length="283" mass="31397">MSKIALITDTTSDLTDAIIEKYNINVLPFRIIYKDREYKDKIEITPEEVYGNLEKEVPTSSMPALEDMENLFESLEEQGYTHAIAVVLSSGLSGIYNGLKVVSENHPGITTYIFDSKSISAGEGAIIEECGKLVEQGKSFEEIVEAIPSIRKRVHLFFVVGTLDYLKKGGRIGKVSGTIGELLNIKPIVSVDINDGKYYTHEKVRGRKQSLNKIVELVKNILDKKKCKFYALHGHALEDSKMAFDELSKHPNVTKAVFEGYISPVSGVHSGPGLVGLVLFEEE</sequence>